<comment type="caution">
    <text evidence="1">The sequence shown here is derived from an EMBL/GenBank/DDBJ whole genome shotgun (WGS) entry which is preliminary data.</text>
</comment>
<gene>
    <name evidence="1" type="ORF">BpHYR1_006083</name>
</gene>
<keyword evidence="2" id="KW-1185">Reference proteome</keyword>
<evidence type="ECO:0000313" key="1">
    <source>
        <dbReference type="EMBL" id="RNA21435.1"/>
    </source>
</evidence>
<evidence type="ECO:0000313" key="2">
    <source>
        <dbReference type="Proteomes" id="UP000276133"/>
    </source>
</evidence>
<name>A0A3M7RDR6_BRAPC</name>
<dbReference type="Proteomes" id="UP000276133">
    <property type="component" value="Unassembled WGS sequence"/>
</dbReference>
<sequence length="125" mass="15015">MKFSSEISQYHLFVNFVTIQIKIQKQTNKNFYFYRLLYVNRLRCGLIKNPDTENTCSIFAEYFPCSLFTIVYIRNPFLNNSGINPNWDINIQSKFRDLRYGLSTRLDKPVSNRFLVKLVQFFKPY</sequence>
<dbReference type="EMBL" id="REGN01003664">
    <property type="protein sequence ID" value="RNA21435.1"/>
    <property type="molecule type" value="Genomic_DNA"/>
</dbReference>
<proteinExistence type="predicted"/>
<accession>A0A3M7RDR6</accession>
<dbReference type="AlphaFoldDB" id="A0A3M7RDR6"/>
<organism evidence="1 2">
    <name type="scientific">Brachionus plicatilis</name>
    <name type="common">Marine rotifer</name>
    <name type="synonym">Brachionus muelleri</name>
    <dbReference type="NCBI Taxonomy" id="10195"/>
    <lineage>
        <taxon>Eukaryota</taxon>
        <taxon>Metazoa</taxon>
        <taxon>Spiralia</taxon>
        <taxon>Gnathifera</taxon>
        <taxon>Rotifera</taxon>
        <taxon>Eurotatoria</taxon>
        <taxon>Monogononta</taxon>
        <taxon>Pseudotrocha</taxon>
        <taxon>Ploima</taxon>
        <taxon>Brachionidae</taxon>
        <taxon>Brachionus</taxon>
    </lineage>
</organism>
<reference evidence="1 2" key="1">
    <citation type="journal article" date="2018" name="Sci. Rep.">
        <title>Genomic signatures of local adaptation to the degree of environmental predictability in rotifers.</title>
        <authorList>
            <person name="Franch-Gras L."/>
            <person name="Hahn C."/>
            <person name="Garcia-Roger E.M."/>
            <person name="Carmona M.J."/>
            <person name="Serra M."/>
            <person name="Gomez A."/>
        </authorList>
    </citation>
    <scope>NUCLEOTIDE SEQUENCE [LARGE SCALE GENOMIC DNA]</scope>
    <source>
        <strain evidence="1">HYR1</strain>
    </source>
</reference>
<protein>
    <submittedName>
        <fullName evidence="1">Uncharacterized protein</fullName>
    </submittedName>
</protein>